<keyword evidence="1" id="KW-0812">Transmembrane</keyword>
<dbReference type="HOGENOM" id="CLU_008413_3_0_9"/>
<feature type="transmembrane region" description="Helical" evidence="1">
    <location>
        <begin position="12"/>
        <end position="29"/>
    </location>
</feature>
<feature type="transmembrane region" description="Helical" evidence="1">
    <location>
        <begin position="840"/>
        <end position="862"/>
    </location>
</feature>
<sequence length="870" mass="99133">MFKKHSHMQSSLLVAFFIPVIIMGSYFAYRQMAPFGQNSILTVDLGQQYVDFLAAFRNLVLHHPTSLFYSFSKGLGGEMLGTNAYYLFSPLNLLLLFFPGQSLSSGILILVLLKYGFASLSFCWLIQRWHLQTPPRSWAFATAYALMGWMIANQLNIIWLDVLFLLPLVIDGLLRLINNQSPWRYVVWLTLTILDNYYMAWMVALFTVLFFIWQTTRQFSNWSHLGKVTGRFCTFSLVSGLLSSIVTLPTIYALTQSKGTYTEQKIKWAFEYQPLKILAKLVPGSFNFGQMPSGQPNIYVGMLFIIGACLYFIYSHDHWPAKLTALLISALLVFSFCFQPLDLIWHLGQFPVWYPSRFSFVFCFWVLYLTAMTLKPALKINWYVAGGLLILICAITTYLWLNKTHFSYINSSQLAIGLSFALISICLLLIDYHHAPKMTNLLFVLLVIVDVTSNAAISLNHISYVSQPEFGNYTTAMNQAVRKTKQGDHSWYRIAKNFMRTKDDPFQSDYYGAEHFGSTMEPAVSTFMGTIGQPAGDGFITYSNGTQVTDSLLGFKYFLTARHHGQVNDNQVLPITSTRMDWHRIRDYHHTKLVNIKENANALPIAFGASKKILNFHDVTLDPLSYQSQIYQLLAGQSVNNRLFNVQNFDHVTFKNVQSAKQITGTTFTRREPLQSASVTLHFTPQTNDSYYLTLGPSVKSVASIKLNGRSLDQYPTYHNTIVINVAHQQKGKPISIQFKLKKQALWMQNVSLYRLNGQAFHKSRKTLQSAGLKVTNCRANQIKGTVTLRKQHQFLMTTIPYAKGWHVKVDNHAVTPFKVLGTFMGIPMNAGTHHVIMTYIPPFLVSGTLISLITLVICCWYQKRRSKRQ</sequence>
<proteinExistence type="predicted"/>
<dbReference type="EMBL" id="GG698802">
    <property type="protein sequence ID" value="EEU31120.1"/>
    <property type="molecule type" value="Genomic_DNA"/>
</dbReference>
<dbReference type="Pfam" id="PF09586">
    <property type="entry name" value="YfhO"/>
    <property type="match status" value="1"/>
</dbReference>
<keyword evidence="3" id="KW-1185">Reference proteome</keyword>
<accession>C7XV09</accession>
<feature type="transmembrane region" description="Helical" evidence="1">
    <location>
        <begin position="326"/>
        <end position="346"/>
    </location>
</feature>
<feature type="transmembrane region" description="Helical" evidence="1">
    <location>
        <begin position="106"/>
        <end position="126"/>
    </location>
</feature>
<feature type="transmembrane region" description="Helical" evidence="1">
    <location>
        <begin position="296"/>
        <end position="314"/>
    </location>
</feature>
<feature type="transmembrane region" description="Helical" evidence="1">
    <location>
        <begin position="382"/>
        <end position="401"/>
    </location>
</feature>
<feature type="transmembrane region" description="Helical" evidence="1">
    <location>
        <begin position="138"/>
        <end position="166"/>
    </location>
</feature>
<evidence type="ECO:0000256" key="1">
    <source>
        <dbReference type="SAM" id="Phobius"/>
    </source>
</evidence>
<feature type="transmembrane region" description="Helical" evidence="1">
    <location>
        <begin position="186"/>
        <end position="212"/>
    </location>
</feature>
<dbReference type="STRING" id="575594.HMPREF0501_00525"/>
<feature type="transmembrane region" description="Helical" evidence="1">
    <location>
        <begin position="232"/>
        <end position="254"/>
    </location>
</feature>
<evidence type="ECO:0000313" key="3">
    <source>
        <dbReference type="Proteomes" id="UP000003987"/>
    </source>
</evidence>
<dbReference type="InterPro" id="IPR018580">
    <property type="entry name" value="Uncharacterised_YfhO"/>
</dbReference>
<dbReference type="Proteomes" id="UP000003987">
    <property type="component" value="Unassembled WGS sequence"/>
</dbReference>
<reference evidence="2 3" key="1">
    <citation type="submission" date="2009-06" db="EMBL/GenBank/DDBJ databases">
        <title>The Genome Sequence of Lactobacillus coleohominis strain 101-4-CHN.</title>
        <authorList>
            <consortium name="The Broad Institute Genome Sequencing Platform"/>
            <person name="Ward D."/>
            <person name="Young S.K."/>
            <person name="Zeng Q."/>
            <person name="Koehrsen M."/>
            <person name="Alvarado L."/>
            <person name="Berlin A."/>
            <person name="Borenstein D."/>
            <person name="Chen Z."/>
            <person name="Engels R."/>
            <person name="Freedman E."/>
            <person name="Gellesch M."/>
            <person name="Goldberg J."/>
            <person name="Griggs A."/>
            <person name="Gujja S."/>
            <person name="Heiman D."/>
            <person name="Hepburn T."/>
            <person name="Howarth C."/>
            <person name="Jen D."/>
            <person name="Larson L."/>
            <person name="Lewis B."/>
            <person name="Mehta T."/>
            <person name="Park D."/>
            <person name="Pearson M."/>
            <person name="Roberts A."/>
            <person name="Saif S."/>
            <person name="Shea T."/>
            <person name="Shenoy N."/>
            <person name="Sisk P."/>
            <person name="Stolte C."/>
            <person name="Sykes S."/>
            <person name="Walk T."/>
            <person name="White J."/>
            <person name="Yandava C."/>
            <person name="Liu Y."/>
            <person name="Xu Q."/>
            <person name="Lander E."/>
            <person name="Nusbaum C."/>
            <person name="Galagan J."/>
            <person name="Birren B."/>
        </authorList>
    </citation>
    <scope>NUCLEOTIDE SEQUENCE [LARGE SCALE GENOMIC DNA]</scope>
    <source>
        <strain evidence="2 3">101-4-CHN</strain>
    </source>
</reference>
<dbReference type="PANTHER" id="PTHR38454">
    <property type="entry name" value="INTEGRAL MEMBRANE PROTEIN-RELATED"/>
    <property type="match status" value="1"/>
</dbReference>
<organism evidence="2 3">
    <name type="scientific">Limosilactobacillus coleohominis 101-4-CHN</name>
    <dbReference type="NCBI Taxonomy" id="575594"/>
    <lineage>
        <taxon>Bacteria</taxon>
        <taxon>Bacillati</taxon>
        <taxon>Bacillota</taxon>
        <taxon>Bacilli</taxon>
        <taxon>Lactobacillales</taxon>
        <taxon>Lactobacillaceae</taxon>
        <taxon>Limosilactobacillus</taxon>
    </lineage>
</organism>
<dbReference type="PANTHER" id="PTHR38454:SF1">
    <property type="entry name" value="INTEGRAL MEMBRANE PROTEIN"/>
    <property type="match status" value="1"/>
</dbReference>
<name>C7XV09_9LACO</name>
<evidence type="ECO:0000313" key="2">
    <source>
        <dbReference type="EMBL" id="EEU31120.1"/>
    </source>
</evidence>
<protein>
    <submittedName>
        <fullName evidence="2">Bacterial membrane protein YfhO</fullName>
    </submittedName>
</protein>
<feature type="transmembrane region" description="Helical" evidence="1">
    <location>
        <begin position="442"/>
        <end position="462"/>
    </location>
</feature>
<dbReference type="AlphaFoldDB" id="C7XV09"/>
<dbReference type="eggNOG" id="COG4485">
    <property type="taxonomic scope" value="Bacteria"/>
</dbReference>
<feature type="transmembrane region" description="Helical" evidence="1">
    <location>
        <begin position="352"/>
        <end position="370"/>
    </location>
</feature>
<gene>
    <name evidence="2" type="ORF">HMPREF0501_00525</name>
</gene>
<feature type="transmembrane region" description="Helical" evidence="1">
    <location>
        <begin position="413"/>
        <end position="430"/>
    </location>
</feature>
<keyword evidence="1" id="KW-1133">Transmembrane helix</keyword>
<keyword evidence="1" id="KW-0472">Membrane</keyword>